<name>A0A0G1T4J4_9BACT</name>
<keyword evidence="8" id="KW-1015">Disulfide bond</keyword>
<dbReference type="CDD" id="cd12916">
    <property type="entry name" value="VKOR_1"/>
    <property type="match status" value="1"/>
</dbReference>
<keyword evidence="4" id="KW-0874">Quinone</keyword>
<dbReference type="EMBL" id="LCOK01000015">
    <property type="protein sequence ID" value="KKU76642.1"/>
    <property type="molecule type" value="Genomic_DNA"/>
</dbReference>
<dbReference type="PANTHER" id="PTHR34573">
    <property type="entry name" value="VKC DOMAIN-CONTAINING PROTEIN"/>
    <property type="match status" value="1"/>
</dbReference>
<evidence type="ECO:0000256" key="8">
    <source>
        <dbReference type="ARBA" id="ARBA00023157"/>
    </source>
</evidence>
<dbReference type="AlphaFoldDB" id="A0A0G1T4J4"/>
<comment type="subcellular location">
    <subcellularLocation>
        <location evidence="1">Membrane</location>
        <topology evidence="1">Multi-pass membrane protein</topology>
    </subcellularLocation>
</comment>
<keyword evidence="5 10" id="KW-1133">Transmembrane helix</keyword>
<evidence type="ECO:0000256" key="10">
    <source>
        <dbReference type="SAM" id="Phobius"/>
    </source>
</evidence>
<evidence type="ECO:0000256" key="1">
    <source>
        <dbReference type="ARBA" id="ARBA00004141"/>
    </source>
</evidence>
<evidence type="ECO:0000256" key="2">
    <source>
        <dbReference type="ARBA" id="ARBA00006214"/>
    </source>
</evidence>
<proteinExistence type="inferred from homology"/>
<dbReference type="PANTHER" id="PTHR34573:SF1">
    <property type="entry name" value="VITAMIN K EPOXIDE REDUCTASE DOMAIN-CONTAINING PROTEIN"/>
    <property type="match status" value="1"/>
</dbReference>
<evidence type="ECO:0000256" key="5">
    <source>
        <dbReference type="ARBA" id="ARBA00022989"/>
    </source>
</evidence>
<feature type="transmembrane region" description="Helical" evidence="10">
    <location>
        <begin position="63"/>
        <end position="90"/>
    </location>
</feature>
<organism evidence="12 13">
    <name type="scientific">Candidatus Giovannonibacteria bacterium GW2011_GWB1_47_6b</name>
    <dbReference type="NCBI Taxonomy" id="1618655"/>
    <lineage>
        <taxon>Bacteria</taxon>
        <taxon>Candidatus Giovannoniibacteriota</taxon>
    </lineage>
</organism>
<dbReference type="Proteomes" id="UP000034682">
    <property type="component" value="Unassembled WGS sequence"/>
</dbReference>
<keyword evidence="7 10" id="KW-0472">Membrane</keyword>
<dbReference type="InterPro" id="IPR012932">
    <property type="entry name" value="VKOR"/>
</dbReference>
<feature type="transmembrane region" description="Helical" evidence="10">
    <location>
        <begin position="97"/>
        <end position="116"/>
    </location>
</feature>
<dbReference type="Gene3D" id="1.20.1440.130">
    <property type="entry name" value="VKOR domain"/>
    <property type="match status" value="1"/>
</dbReference>
<comment type="caution">
    <text evidence="12">The sequence shown here is derived from an EMBL/GenBank/DDBJ whole genome shotgun (WGS) entry which is preliminary data.</text>
</comment>
<dbReference type="InterPro" id="IPR038354">
    <property type="entry name" value="VKOR_sf"/>
</dbReference>
<accession>A0A0G1T4J4</accession>
<dbReference type="GO" id="GO:0016020">
    <property type="term" value="C:membrane"/>
    <property type="evidence" value="ECO:0007669"/>
    <property type="project" value="UniProtKB-SubCell"/>
</dbReference>
<dbReference type="SMART" id="SM00756">
    <property type="entry name" value="VKc"/>
    <property type="match status" value="1"/>
</dbReference>
<evidence type="ECO:0000256" key="3">
    <source>
        <dbReference type="ARBA" id="ARBA00022692"/>
    </source>
</evidence>
<evidence type="ECO:0000313" key="12">
    <source>
        <dbReference type="EMBL" id="KKU76642.1"/>
    </source>
</evidence>
<keyword evidence="9" id="KW-0676">Redox-active center</keyword>
<dbReference type="GO" id="GO:0048038">
    <property type="term" value="F:quinone binding"/>
    <property type="evidence" value="ECO:0007669"/>
    <property type="project" value="UniProtKB-KW"/>
</dbReference>
<protein>
    <submittedName>
        <fullName evidence="12">Vitamin K epoxide reductase</fullName>
    </submittedName>
</protein>
<reference evidence="12 13" key="1">
    <citation type="journal article" date="2015" name="Nature">
        <title>rRNA introns, odd ribosomes, and small enigmatic genomes across a large radiation of phyla.</title>
        <authorList>
            <person name="Brown C.T."/>
            <person name="Hug L.A."/>
            <person name="Thomas B.C."/>
            <person name="Sharon I."/>
            <person name="Castelle C.J."/>
            <person name="Singh A."/>
            <person name="Wilkins M.J."/>
            <person name="Williams K.H."/>
            <person name="Banfield J.F."/>
        </authorList>
    </citation>
    <scope>NUCLEOTIDE SEQUENCE [LARGE SCALE GENOMIC DNA]</scope>
</reference>
<feature type="transmembrane region" description="Helical" evidence="10">
    <location>
        <begin position="122"/>
        <end position="148"/>
    </location>
</feature>
<dbReference type="GO" id="GO:0016491">
    <property type="term" value="F:oxidoreductase activity"/>
    <property type="evidence" value="ECO:0007669"/>
    <property type="project" value="UniProtKB-KW"/>
</dbReference>
<evidence type="ECO:0000256" key="9">
    <source>
        <dbReference type="ARBA" id="ARBA00023284"/>
    </source>
</evidence>
<evidence type="ECO:0000256" key="4">
    <source>
        <dbReference type="ARBA" id="ARBA00022719"/>
    </source>
</evidence>
<dbReference type="Pfam" id="PF07884">
    <property type="entry name" value="VKOR"/>
    <property type="match status" value="1"/>
</dbReference>
<keyword evidence="6" id="KW-0560">Oxidoreductase</keyword>
<sequence>MMNSEPLSPKPSPRSYKGIALAFLLLSLAGFADSTYLTAKHFLGTPVPCSLLEGCETVLSSPYSVVAGIPVALFGSLFYASVFLVTLMYLSRRKDGLLWVMVLLTPFGFLATLWFVYVQIFILHAICLYCMFSAATSTTLFVLGLCILKTLKESQIEKNV</sequence>
<evidence type="ECO:0000259" key="11">
    <source>
        <dbReference type="SMART" id="SM00756"/>
    </source>
</evidence>
<keyword evidence="3 10" id="KW-0812">Transmembrane</keyword>
<gene>
    <name evidence="12" type="ORF">UY02_C0015G0004</name>
</gene>
<comment type="similarity">
    <text evidence="2">Belongs to the VKOR family.</text>
</comment>
<dbReference type="InterPro" id="IPR044698">
    <property type="entry name" value="VKOR/LTO1"/>
</dbReference>
<evidence type="ECO:0000256" key="7">
    <source>
        <dbReference type="ARBA" id="ARBA00023136"/>
    </source>
</evidence>
<evidence type="ECO:0000256" key="6">
    <source>
        <dbReference type="ARBA" id="ARBA00023002"/>
    </source>
</evidence>
<feature type="domain" description="Vitamin K epoxide reductase" evidence="11">
    <location>
        <begin position="16"/>
        <end position="148"/>
    </location>
</feature>
<evidence type="ECO:0000313" key="13">
    <source>
        <dbReference type="Proteomes" id="UP000034682"/>
    </source>
</evidence>